<dbReference type="InterPro" id="IPR018392">
    <property type="entry name" value="LysM"/>
</dbReference>
<comment type="caution">
    <text evidence="8">The sequence shown here is derived from an EMBL/GenBank/DDBJ whole genome shotgun (WGS) entry which is preliminary data.</text>
</comment>
<evidence type="ECO:0000256" key="3">
    <source>
        <dbReference type="ARBA" id="ARBA00022801"/>
    </source>
</evidence>
<evidence type="ECO:0000256" key="4">
    <source>
        <dbReference type="ARBA" id="ARBA00032108"/>
    </source>
</evidence>
<keyword evidence="2" id="KW-0081">Bacteriolytic enzyme</keyword>
<keyword evidence="3 8" id="KW-0378">Hydrolase</keyword>
<evidence type="ECO:0000313" key="9">
    <source>
        <dbReference type="Proteomes" id="UP000294498"/>
    </source>
</evidence>
<proteinExistence type="predicted"/>
<feature type="chain" id="PRO_5020817544" description="Peptidoglycan hydrolase" evidence="6">
    <location>
        <begin position="22"/>
        <end position="331"/>
    </location>
</feature>
<reference evidence="8 9" key="1">
    <citation type="submission" date="2019-03" db="EMBL/GenBank/DDBJ databases">
        <title>Genomic Encyclopedia of Type Strains, Phase IV (KMG-IV): sequencing the most valuable type-strain genomes for metagenomic binning, comparative biology and taxonomic classification.</title>
        <authorList>
            <person name="Goeker M."/>
        </authorList>
    </citation>
    <scope>NUCLEOTIDE SEQUENCE [LARGE SCALE GENOMIC DNA]</scope>
    <source>
        <strain evidence="8 9">DSM 100059</strain>
    </source>
</reference>
<dbReference type="OrthoDB" id="977752at2"/>
<dbReference type="PANTHER" id="PTHR33308:SF9">
    <property type="entry name" value="PEPTIDOGLYCAN HYDROLASE FLGJ"/>
    <property type="match status" value="1"/>
</dbReference>
<dbReference type="GO" id="GO:0042742">
    <property type="term" value="P:defense response to bacterium"/>
    <property type="evidence" value="ECO:0007669"/>
    <property type="project" value="UniProtKB-KW"/>
</dbReference>
<evidence type="ECO:0000313" key="8">
    <source>
        <dbReference type="EMBL" id="TDW99175.1"/>
    </source>
</evidence>
<dbReference type="SMART" id="SM00047">
    <property type="entry name" value="LYZ2"/>
    <property type="match status" value="1"/>
</dbReference>
<dbReference type="PROSITE" id="PS51782">
    <property type="entry name" value="LYSM"/>
    <property type="match status" value="1"/>
</dbReference>
<dbReference type="Gene3D" id="1.10.530.10">
    <property type="match status" value="1"/>
</dbReference>
<dbReference type="EMBL" id="SODV01000001">
    <property type="protein sequence ID" value="TDW99175.1"/>
    <property type="molecule type" value="Genomic_DNA"/>
</dbReference>
<sequence>MKQLRIYLALFGMGLVFSGGAQNMTVEQYVSTYKGLAMSEMQRTGVPACITLAQGILETEGGNSDLLKASNNHFGIKCKANWTGETVYHDDDAAGECFRKYACAADSYKDHSDFLKGSDRYAFLFQLDPLDYKNWAYGLRKAGYATNPKYAQILINYIEQYHLNDYSLIAMGKMKDTTETPYVAAAPAPVLVAPVAKRAVVQYPQGEFRINETRVVFATAGTSLLALADEYHVSLSYLVDFNELKDNNELPKDQLVYLQRKRKVGSKETHTVADGESLYDVAQTEGIRLSALREYNELDEGMEPAAGETLYLQRKAPTRPRLNADGGLTKN</sequence>
<dbReference type="InterPro" id="IPR036779">
    <property type="entry name" value="LysM_dom_sf"/>
</dbReference>
<dbReference type="Gene3D" id="3.10.350.10">
    <property type="entry name" value="LysM domain"/>
    <property type="match status" value="1"/>
</dbReference>
<dbReference type="AlphaFoldDB" id="A0A4R8DN97"/>
<dbReference type="RefSeq" id="WP_133989674.1">
    <property type="nucleotide sequence ID" value="NZ_SODV01000001.1"/>
</dbReference>
<dbReference type="GO" id="GO:0031640">
    <property type="term" value="P:killing of cells of another organism"/>
    <property type="evidence" value="ECO:0007669"/>
    <property type="project" value="UniProtKB-KW"/>
</dbReference>
<evidence type="ECO:0000256" key="6">
    <source>
        <dbReference type="SAM" id="SignalP"/>
    </source>
</evidence>
<dbReference type="InterPro" id="IPR002901">
    <property type="entry name" value="MGlyc_endo_b_GlcNAc-like_dom"/>
</dbReference>
<organism evidence="8 9">
    <name type="scientific">Dinghuibacter silviterrae</name>
    <dbReference type="NCBI Taxonomy" id="1539049"/>
    <lineage>
        <taxon>Bacteria</taxon>
        <taxon>Pseudomonadati</taxon>
        <taxon>Bacteroidota</taxon>
        <taxon>Chitinophagia</taxon>
        <taxon>Chitinophagales</taxon>
        <taxon>Chitinophagaceae</taxon>
        <taxon>Dinghuibacter</taxon>
    </lineage>
</organism>
<evidence type="ECO:0000256" key="2">
    <source>
        <dbReference type="ARBA" id="ARBA00022638"/>
    </source>
</evidence>
<dbReference type="Proteomes" id="UP000294498">
    <property type="component" value="Unassembled WGS sequence"/>
</dbReference>
<accession>A0A4R8DN97</accession>
<keyword evidence="1" id="KW-0929">Antimicrobial</keyword>
<evidence type="ECO:0000256" key="1">
    <source>
        <dbReference type="ARBA" id="ARBA00022529"/>
    </source>
</evidence>
<dbReference type="Pfam" id="PF01476">
    <property type="entry name" value="LysM"/>
    <property type="match status" value="1"/>
</dbReference>
<keyword evidence="9" id="KW-1185">Reference proteome</keyword>
<dbReference type="Pfam" id="PF01832">
    <property type="entry name" value="Glucosaminidase"/>
    <property type="match status" value="1"/>
</dbReference>
<dbReference type="PANTHER" id="PTHR33308">
    <property type="entry name" value="PEPTIDOGLYCAN HYDROLASE FLGJ"/>
    <property type="match status" value="1"/>
</dbReference>
<feature type="region of interest" description="Disordered" evidence="5">
    <location>
        <begin position="308"/>
        <end position="331"/>
    </location>
</feature>
<dbReference type="GO" id="GO:0004040">
    <property type="term" value="F:amidase activity"/>
    <property type="evidence" value="ECO:0007669"/>
    <property type="project" value="InterPro"/>
</dbReference>
<evidence type="ECO:0000256" key="5">
    <source>
        <dbReference type="SAM" id="MobiDB-lite"/>
    </source>
</evidence>
<feature type="domain" description="LysM" evidence="7">
    <location>
        <begin position="268"/>
        <end position="312"/>
    </location>
</feature>
<protein>
    <recommendedName>
        <fullName evidence="4">Peptidoglycan hydrolase</fullName>
    </recommendedName>
</protein>
<evidence type="ECO:0000259" key="7">
    <source>
        <dbReference type="PROSITE" id="PS51782"/>
    </source>
</evidence>
<keyword evidence="6" id="KW-0732">Signal</keyword>
<dbReference type="InterPro" id="IPR051056">
    <property type="entry name" value="Glycosyl_Hydrolase_73"/>
</dbReference>
<gene>
    <name evidence="8" type="ORF">EDB95_0183</name>
</gene>
<feature type="signal peptide" evidence="6">
    <location>
        <begin position="1"/>
        <end position="21"/>
    </location>
</feature>
<name>A0A4R8DN97_9BACT</name>